<evidence type="ECO:0000313" key="3">
    <source>
        <dbReference type="Proteomes" id="UP001157006"/>
    </source>
</evidence>
<feature type="compositionally biased region" description="Basic and acidic residues" evidence="1">
    <location>
        <begin position="1"/>
        <end position="20"/>
    </location>
</feature>
<keyword evidence="3" id="KW-1185">Reference proteome</keyword>
<dbReference type="EMBL" id="OX451738">
    <property type="protein sequence ID" value="CAI8604083.1"/>
    <property type="molecule type" value="Genomic_DNA"/>
</dbReference>
<feature type="region of interest" description="Disordered" evidence="1">
    <location>
        <begin position="1"/>
        <end position="35"/>
    </location>
</feature>
<accession>A0AAV1A363</accession>
<organism evidence="2 3">
    <name type="scientific">Vicia faba</name>
    <name type="common">Broad bean</name>
    <name type="synonym">Faba vulgaris</name>
    <dbReference type="NCBI Taxonomy" id="3906"/>
    <lineage>
        <taxon>Eukaryota</taxon>
        <taxon>Viridiplantae</taxon>
        <taxon>Streptophyta</taxon>
        <taxon>Embryophyta</taxon>
        <taxon>Tracheophyta</taxon>
        <taxon>Spermatophyta</taxon>
        <taxon>Magnoliopsida</taxon>
        <taxon>eudicotyledons</taxon>
        <taxon>Gunneridae</taxon>
        <taxon>Pentapetalae</taxon>
        <taxon>rosids</taxon>
        <taxon>fabids</taxon>
        <taxon>Fabales</taxon>
        <taxon>Fabaceae</taxon>
        <taxon>Papilionoideae</taxon>
        <taxon>50 kb inversion clade</taxon>
        <taxon>NPAAA clade</taxon>
        <taxon>Hologalegina</taxon>
        <taxon>IRL clade</taxon>
        <taxon>Fabeae</taxon>
        <taxon>Vicia</taxon>
    </lineage>
</organism>
<evidence type="ECO:0000256" key="1">
    <source>
        <dbReference type="SAM" id="MobiDB-lite"/>
    </source>
</evidence>
<dbReference type="Proteomes" id="UP001157006">
    <property type="component" value="Chromosome 3"/>
</dbReference>
<evidence type="ECO:0000313" key="2">
    <source>
        <dbReference type="EMBL" id="CAI8604083.1"/>
    </source>
</evidence>
<gene>
    <name evidence="2" type="ORF">VFH_III115960</name>
</gene>
<reference evidence="2 3" key="1">
    <citation type="submission" date="2023-01" db="EMBL/GenBank/DDBJ databases">
        <authorList>
            <person name="Kreplak J."/>
        </authorList>
    </citation>
    <scope>NUCLEOTIDE SEQUENCE [LARGE SCALE GENOMIC DNA]</scope>
</reference>
<proteinExistence type="predicted"/>
<name>A0AAV1A363_VICFA</name>
<protein>
    <submittedName>
        <fullName evidence="2">Uncharacterized protein</fullName>
    </submittedName>
</protein>
<dbReference type="AlphaFoldDB" id="A0AAV1A363"/>
<sequence length="104" mass="11983">MEGGVKEMKNEVPKGVSEMKMKRKRSERNLERDSSLLNNESKSRVIFLLKQGSNAFYCVEIRYKMEGEDAVVLEGLKSVMKMRGLCTIVGRIMREGRARFHRIG</sequence>